<dbReference type="RefSeq" id="WP_331387760.1">
    <property type="nucleotide sequence ID" value="NZ_JAZKKV010000001.1"/>
</dbReference>
<evidence type="ECO:0000313" key="1">
    <source>
        <dbReference type="EMBL" id="MEE9653349.1"/>
    </source>
</evidence>
<dbReference type="Proteomes" id="UP001331691">
    <property type="component" value="Unassembled WGS sequence"/>
</dbReference>
<dbReference type="EMBL" id="JAZKKV010000001">
    <property type="protein sequence ID" value="MEE9653349.1"/>
    <property type="molecule type" value="Genomic_DNA"/>
</dbReference>
<proteinExistence type="predicted"/>
<gene>
    <name evidence="1" type="ORF">V4836_04080</name>
</gene>
<name>A0AB35X387_9ENTR</name>
<organism evidence="1 2">
    <name type="scientific">Kluyvera ascorbata</name>
    <dbReference type="NCBI Taxonomy" id="51288"/>
    <lineage>
        <taxon>Bacteria</taxon>
        <taxon>Pseudomonadati</taxon>
        <taxon>Pseudomonadota</taxon>
        <taxon>Gammaproteobacteria</taxon>
        <taxon>Enterobacterales</taxon>
        <taxon>Enterobacteriaceae</taxon>
        <taxon>Kluyvera</taxon>
    </lineage>
</organism>
<dbReference type="InterPro" id="IPR045538">
    <property type="entry name" value="CIS_TMP"/>
</dbReference>
<accession>A0AB35X387</accession>
<protein>
    <submittedName>
        <fullName evidence="1">Contractile injection system tape measure protein</fullName>
    </submittedName>
</protein>
<comment type="caution">
    <text evidence="1">The sequence shown here is derived from an EMBL/GenBank/DDBJ whole genome shotgun (WGS) entry which is preliminary data.</text>
</comment>
<reference evidence="1 2" key="1">
    <citation type="submission" date="2023-10" db="EMBL/GenBank/DDBJ databases">
        <title>Wastewater isolates of ESBL- and carbapenemase-producing Gram-negative bacteria from New Zealand.</title>
        <authorList>
            <person name="Straub C."/>
            <person name="Weaver L."/>
            <person name="Cornelius A."/>
            <person name="Mcgill E."/>
            <person name="Dyet K."/>
            <person name="White L."/>
            <person name="Pattis I."/>
        </authorList>
    </citation>
    <scope>NUCLEOTIDE SEQUENCE [LARGE SCALE GENOMIC DNA]</scope>
    <source>
        <strain evidence="1 2">ESBL09</strain>
    </source>
</reference>
<sequence length="1348" mass="154367">MSQYHKINHLNLEFDFTGFADAENFESRAAQWVVQHFLPVMETVFDEICPEDQTLVINTLTLDLGRLNAKTFYQDAPEKLRQALLATLHSQLHSAREASPSVQPSGTRMLSLQQQRWNVLWRFLNTGALPWSVSSEQPLEALGLSNMLVEHSARLINELSHAHRPEHLLRRIVEQFSGEAISTLFPSLSPSQQWVIMSLLLAHPKSQQDALASRLALAWFTRFTQLLAQHNLAPLRADWEKLLHQFSPQLIKALYQRHSDTQLPWILVRDLMEAERLQLLAALTPQEYPFLRAILHMPEWWSLKPRTDTTAALIQTEQVLPPSQIHQQLWLFTFQYLLIDRGSAFNRQSYMSGLVVQMARTQNQKADSLLASLISTLNNTTIDSALRGQLLDLLHTIAPIIAMSSLKAPKRDETQAPDVVVHPGEEKATPLPYINELLLALSSGQEHQLLRYWPPLSPSFVSLLRWCGQLDYIRRHWAERYSDRTLLLLVDALEPLATPLLRRLITEHRLFAFLGAASTERTTVVMLWQFTFAFLIVESDRTFTPRRFLRYVIQRLATWRNITFTDQLAALQGNVLNSGDRSLVDSTLGHLLGTFIPDKLLRKSTQRTEPSTSRYPLALSSSLISGLSLAQLADIAEIVTTLERANLTQWNRQIQRWQRDYGQRLAQLILSIGLSVSTLKRWVAHFDDSALFTLTAIVNSPATEAVHTIIHESQTLGTAISQASNPLNASNTRNALWELSLHYVISRRGSEFNQYQYLLNITEQLSARYQVKVEVLIHEWLSLSDIRFLWRQQLIDLVSHHQQPSVTAPQLLAHIQSDEHMSIISQVQHKLLQQYATINASAVTTQLQAWNTAQLTRLVRIMQPPFAERTIALLPLMLAMAQRFTSSLDWFYILLFSNDCPATPEQWLQRLLREMGRHNASSDDEHYRQLQQFILSNNAIPQSLAERRQWLDRLLPDEALREGLERWFDGKAPTPPQGWLMSLSQRSMQHPVKQWLQRTLANPRHMRRWLEEIPMQAHLAMLFPTLTSATLTLLALRQAFAQLFASPQQGEILFWQTLYRQHWLKGTVITADTFMSQVLSELNQQWRAHTHQHNEKGDASIVALVGRLLPYIRSTSQQKTFVRIARHSEQKPQDNTAWATHLNHQQTEIKQLIEAIDMTDKDVKKSAETPWDKPQESVEANTDPVTIHNAGLVIASVYIPVLFQRLGLTDGRKFVDSQSQLQALFCLQWMTNNTNSAPEYQLLLNKILCGVAPSTAIPQQVALPEGAETLIEGLLTAIIAHWRVLGKTSISGLQSTFIQREGVLSVTPEHWQLNIIPGTFDMLLDQLPWTFQTIKYPWMDIPLFVSWR</sequence>
<dbReference type="Pfam" id="PF19268">
    <property type="entry name" value="CIS_TMP"/>
    <property type="match status" value="2"/>
</dbReference>
<keyword evidence="2" id="KW-1185">Reference proteome</keyword>
<evidence type="ECO:0000313" key="2">
    <source>
        <dbReference type="Proteomes" id="UP001331691"/>
    </source>
</evidence>